<feature type="region of interest" description="Disordered" evidence="6">
    <location>
        <begin position="48"/>
        <end position="79"/>
    </location>
</feature>
<reference evidence="7" key="5">
    <citation type="submission" date="2025-09" db="UniProtKB">
        <authorList>
            <consortium name="Ensembl"/>
        </authorList>
    </citation>
    <scope>IDENTIFICATION</scope>
</reference>
<feature type="compositionally biased region" description="Polar residues" evidence="6">
    <location>
        <begin position="309"/>
        <end position="326"/>
    </location>
</feature>
<feature type="region of interest" description="Disordered" evidence="6">
    <location>
        <begin position="192"/>
        <end position="590"/>
    </location>
</feature>
<gene>
    <name evidence="7" type="primary">map7d3</name>
</gene>
<accession>A0A4W3I6I9</accession>
<dbReference type="Pfam" id="PF05672">
    <property type="entry name" value="MAP7"/>
    <property type="match status" value="1"/>
</dbReference>
<dbReference type="Proteomes" id="UP000314986">
    <property type="component" value="Unassembled WGS sequence"/>
</dbReference>
<feature type="region of interest" description="Disordered" evidence="6">
    <location>
        <begin position="105"/>
        <end position="133"/>
    </location>
</feature>
<comment type="subcellular location">
    <subcellularLocation>
        <location evidence="1">Cytoplasm</location>
        <location evidence="1">Cytoskeleton</location>
    </subcellularLocation>
</comment>
<reference evidence="8" key="1">
    <citation type="journal article" date="2006" name="Science">
        <title>Ancient noncoding elements conserved in the human genome.</title>
        <authorList>
            <person name="Venkatesh B."/>
            <person name="Kirkness E.F."/>
            <person name="Loh Y.H."/>
            <person name="Halpern A.L."/>
            <person name="Lee A.P."/>
            <person name="Johnson J."/>
            <person name="Dandona N."/>
            <person name="Viswanathan L.D."/>
            <person name="Tay A."/>
            <person name="Venter J.C."/>
            <person name="Strausberg R.L."/>
            <person name="Brenner S."/>
        </authorList>
    </citation>
    <scope>NUCLEOTIDE SEQUENCE [LARGE SCALE GENOMIC DNA]</scope>
</reference>
<evidence type="ECO:0000256" key="3">
    <source>
        <dbReference type="ARBA" id="ARBA00022490"/>
    </source>
</evidence>
<dbReference type="InterPro" id="IPR008604">
    <property type="entry name" value="MAP7_fam"/>
</dbReference>
<keyword evidence="4" id="KW-0175">Coiled coil</keyword>
<proteinExistence type="inferred from homology"/>
<reference evidence="7" key="4">
    <citation type="submission" date="2025-08" db="UniProtKB">
        <authorList>
            <consortium name="Ensembl"/>
        </authorList>
    </citation>
    <scope>IDENTIFICATION</scope>
</reference>
<dbReference type="GO" id="GO:0015630">
    <property type="term" value="C:microtubule cytoskeleton"/>
    <property type="evidence" value="ECO:0007669"/>
    <property type="project" value="InterPro"/>
</dbReference>
<dbReference type="PANTHER" id="PTHR15073:SF5">
    <property type="entry name" value="MAP7 DOMAIN-CONTAINING PROTEIN 3"/>
    <property type="match status" value="1"/>
</dbReference>
<evidence type="ECO:0000256" key="2">
    <source>
        <dbReference type="ARBA" id="ARBA00007525"/>
    </source>
</evidence>
<keyword evidence="8" id="KW-1185">Reference proteome</keyword>
<evidence type="ECO:0000256" key="5">
    <source>
        <dbReference type="ARBA" id="ARBA00023212"/>
    </source>
</evidence>
<evidence type="ECO:0000256" key="6">
    <source>
        <dbReference type="SAM" id="MobiDB-lite"/>
    </source>
</evidence>
<name>A0A4W3I6I9_CALMI</name>
<dbReference type="GeneTree" id="ENSGT00940000159155"/>
<organism evidence="7 8">
    <name type="scientific">Callorhinchus milii</name>
    <name type="common">Ghost shark</name>
    <dbReference type="NCBI Taxonomy" id="7868"/>
    <lineage>
        <taxon>Eukaryota</taxon>
        <taxon>Metazoa</taxon>
        <taxon>Chordata</taxon>
        <taxon>Craniata</taxon>
        <taxon>Vertebrata</taxon>
        <taxon>Chondrichthyes</taxon>
        <taxon>Holocephali</taxon>
        <taxon>Chimaeriformes</taxon>
        <taxon>Callorhinchidae</taxon>
        <taxon>Callorhinchus</taxon>
    </lineage>
</organism>
<feature type="compositionally biased region" description="Acidic residues" evidence="6">
    <location>
        <begin position="621"/>
        <end position="640"/>
    </location>
</feature>
<dbReference type="PANTHER" id="PTHR15073">
    <property type="entry name" value="MICROTUBULE-ASSOCIATED PROTEIN"/>
    <property type="match status" value="1"/>
</dbReference>
<feature type="region of interest" description="Disordered" evidence="6">
    <location>
        <begin position="609"/>
        <end position="645"/>
    </location>
</feature>
<feature type="compositionally biased region" description="Polar residues" evidence="6">
    <location>
        <begin position="223"/>
        <end position="262"/>
    </location>
</feature>
<reference evidence="8" key="2">
    <citation type="journal article" date="2007" name="PLoS Biol.">
        <title>Survey sequencing and comparative analysis of the elephant shark (Callorhinchus milii) genome.</title>
        <authorList>
            <person name="Venkatesh B."/>
            <person name="Kirkness E.F."/>
            <person name="Loh Y.H."/>
            <person name="Halpern A.L."/>
            <person name="Lee A.P."/>
            <person name="Johnson J."/>
            <person name="Dandona N."/>
            <person name="Viswanathan L.D."/>
            <person name="Tay A."/>
            <person name="Venter J.C."/>
            <person name="Strausberg R.L."/>
            <person name="Brenner S."/>
        </authorList>
    </citation>
    <scope>NUCLEOTIDE SEQUENCE [LARGE SCALE GENOMIC DNA]</scope>
</reference>
<dbReference type="Ensembl" id="ENSCMIT00000024794.1">
    <property type="protein sequence ID" value="ENSCMIP00000024387.1"/>
    <property type="gene ID" value="ENSCMIG00000010803.1"/>
</dbReference>
<comment type="similarity">
    <text evidence="2">Belongs to the MAP7 family.</text>
</comment>
<evidence type="ECO:0000313" key="8">
    <source>
        <dbReference type="Proteomes" id="UP000314986"/>
    </source>
</evidence>
<dbReference type="GO" id="GO:0000226">
    <property type="term" value="P:microtubule cytoskeleton organization"/>
    <property type="evidence" value="ECO:0007669"/>
    <property type="project" value="InterPro"/>
</dbReference>
<evidence type="ECO:0008006" key="9">
    <source>
        <dbReference type="Google" id="ProtNLM"/>
    </source>
</evidence>
<protein>
    <recommendedName>
        <fullName evidence="9">MAP7 domain-containing protein 3</fullName>
    </recommendedName>
</protein>
<keyword evidence="3" id="KW-0963">Cytoplasm</keyword>
<feature type="region of interest" description="Disordered" evidence="6">
    <location>
        <begin position="675"/>
        <end position="703"/>
    </location>
</feature>
<feature type="region of interest" description="Disordered" evidence="6">
    <location>
        <begin position="24"/>
        <end position="43"/>
    </location>
</feature>
<evidence type="ECO:0000313" key="7">
    <source>
        <dbReference type="Ensembl" id="ENSCMIP00000024387.1"/>
    </source>
</evidence>
<evidence type="ECO:0000256" key="4">
    <source>
        <dbReference type="ARBA" id="ARBA00023054"/>
    </source>
</evidence>
<feature type="compositionally biased region" description="Polar residues" evidence="6">
    <location>
        <begin position="362"/>
        <end position="375"/>
    </location>
</feature>
<feature type="compositionally biased region" description="Basic and acidic residues" evidence="6">
    <location>
        <begin position="57"/>
        <end position="79"/>
    </location>
</feature>
<keyword evidence="5" id="KW-0206">Cytoskeleton</keyword>
<feature type="compositionally biased region" description="Basic and acidic residues" evidence="6">
    <location>
        <begin position="420"/>
        <end position="432"/>
    </location>
</feature>
<dbReference type="AlphaFoldDB" id="A0A4W3I6I9"/>
<dbReference type="InterPro" id="IPR051483">
    <property type="entry name" value="MAP7_domain-containing"/>
</dbReference>
<sequence>VIYWDCELRIFPSITVAAAQAQAEERRSQSVNSPTTEELPIIAKTPTKPVIDGSTLRTDERQRLAKERREEREKQIAARESQLLEKEKKARLQYEKQIEERQKKLEEQKQKEEQRRVAVEVKRKQKREEEKERYEAVIRRTLERSQRVEQRQKRWSWGGALSTENENSSAIDKRSASTMNLVKQTEPVISKRLSSSSAVLIKSPERSSSSKKRSASLNRLGSKASQPPQSPQKVTQVEQPARRSQNNPQESNVISRLLTPTQSSLARSKSAAALSEGGRNSPASASSMNSPINPPNKPLRSRSIDRQKVTSAAQTGETKPIETTQKQVEEKRPSSPSSPATRTGRRRSPSPANLSKRPPSPSTTAAKRPSSPSTIKSNPKNRPPSPSTFKQRPPSPTNVQKPLLIQRLPLTPTGGNATKKKTEKEGKPKQKNEVTGQEHGAGQTPEKEPSVAQSTKTKDSEQKTGTTTAEEAAKILAEKRRFAREQKEREEQEKLQREEAEKLRKEELVKKAAEESIRRKEEEHKEEEERKVKEEENQRLAEDERIRREQEEQEHLAELQQQREEAEAKALEEAERQKLERERVMQQNHQERLERKKLFCVCNENNSKPFLKLDEKSDSPGLEDENNEDEPENEDLDNDEGTNGIRAFQDDSQLECGFETMPTVLSTRPAVDDVTDLNGVDKPNNIVNSLDGDQPMDVSPMPKEESESECLHLNEAEQSVGLESQNGKSSTWIFEEFIELGVHSKTTKLTVAARDADDCNQNLIDAGGVPENRIIALEENGGVTSLTKPLEATSGKILMN</sequence>
<feature type="compositionally biased region" description="Low complexity" evidence="6">
    <location>
        <begin position="263"/>
        <end position="291"/>
    </location>
</feature>
<reference evidence="8" key="3">
    <citation type="journal article" date="2014" name="Nature">
        <title>Elephant shark genome provides unique insights into gnathostome evolution.</title>
        <authorList>
            <consortium name="International Elephant Shark Genome Sequencing Consortium"/>
            <person name="Venkatesh B."/>
            <person name="Lee A.P."/>
            <person name="Ravi V."/>
            <person name="Maurya A.K."/>
            <person name="Lian M.M."/>
            <person name="Swann J.B."/>
            <person name="Ohta Y."/>
            <person name="Flajnik M.F."/>
            <person name="Sutoh Y."/>
            <person name="Kasahara M."/>
            <person name="Hoon S."/>
            <person name="Gangu V."/>
            <person name="Roy S.W."/>
            <person name="Irimia M."/>
            <person name="Korzh V."/>
            <person name="Kondrychyn I."/>
            <person name="Lim Z.W."/>
            <person name="Tay B.H."/>
            <person name="Tohari S."/>
            <person name="Kong K.W."/>
            <person name="Ho S."/>
            <person name="Lorente-Galdos B."/>
            <person name="Quilez J."/>
            <person name="Marques-Bonet T."/>
            <person name="Raney B.J."/>
            <person name="Ingham P.W."/>
            <person name="Tay A."/>
            <person name="Hillier L.W."/>
            <person name="Minx P."/>
            <person name="Boehm T."/>
            <person name="Wilson R.K."/>
            <person name="Brenner S."/>
            <person name="Warren W.C."/>
        </authorList>
    </citation>
    <scope>NUCLEOTIDE SEQUENCE [LARGE SCALE GENOMIC DNA]</scope>
</reference>
<evidence type="ECO:0000256" key="1">
    <source>
        <dbReference type="ARBA" id="ARBA00004245"/>
    </source>
</evidence>
<feature type="compositionally biased region" description="Basic and acidic residues" evidence="6">
    <location>
        <begin position="471"/>
        <end position="590"/>
    </location>
</feature>